<evidence type="ECO:0000259" key="1">
    <source>
        <dbReference type="Pfam" id="PF06568"/>
    </source>
</evidence>
<sequence length="48" mass="5594">MALDILRRRWRARRTRALLLELNAHMRRDIGLNCGCARSPRACDDSGR</sequence>
<dbReference type="Pfam" id="PF06568">
    <property type="entry name" value="YjiS-like"/>
    <property type="match status" value="1"/>
</dbReference>
<accession>A0A7S9LRM5</accession>
<organism evidence="2 3">
    <name type="scientific">Pontivivens ytuae</name>
    <dbReference type="NCBI Taxonomy" id="2789856"/>
    <lineage>
        <taxon>Bacteria</taxon>
        <taxon>Pseudomonadati</taxon>
        <taxon>Pseudomonadota</taxon>
        <taxon>Alphaproteobacteria</taxon>
        <taxon>Rhodobacterales</taxon>
        <taxon>Paracoccaceae</taxon>
        <taxon>Pontivivens</taxon>
    </lineage>
</organism>
<dbReference type="RefSeq" id="WP_196103238.1">
    <property type="nucleotide sequence ID" value="NZ_CP064942.1"/>
</dbReference>
<evidence type="ECO:0000313" key="2">
    <source>
        <dbReference type="EMBL" id="QPH54029.1"/>
    </source>
</evidence>
<protein>
    <submittedName>
        <fullName evidence="2">DUF1127 domain-containing protein</fullName>
    </submittedName>
</protein>
<name>A0A7S9LRM5_9RHOB</name>
<gene>
    <name evidence="2" type="ORF">I0K15_20030</name>
</gene>
<reference evidence="2 3" key="1">
    <citation type="submission" date="2020-11" db="EMBL/GenBank/DDBJ databases">
        <title>Description of Pontivivens ytuae sp. nov. isolated from deep sea sediment of Mariana Trench.</title>
        <authorList>
            <person name="Wang Z."/>
            <person name="Sun Q.-L."/>
            <person name="Xu X.-D."/>
            <person name="Tang Y.-Z."/>
            <person name="Zhang J."/>
        </authorList>
    </citation>
    <scope>NUCLEOTIDE SEQUENCE [LARGE SCALE GENOMIC DNA]</scope>
    <source>
        <strain evidence="2 3">MT2928</strain>
    </source>
</reference>
<feature type="domain" description="YjiS-like" evidence="1">
    <location>
        <begin position="4"/>
        <end position="33"/>
    </location>
</feature>
<dbReference type="KEGG" id="poz:I0K15_20030"/>
<keyword evidence="3" id="KW-1185">Reference proteome</keyword>
<dbReference type="InterPro" id="IPR009506">
    <property type="entry name" value="YjiS-like"/>
</dbReference>
<dbReference type="EMBL" id="CP064942">
    <property type="protein sequence ID" value="QPH54029.1"/>
    <property type="molecule type" value="Genomic_DNA"/>
</dbReference>
<dbReference type="AlphaFoldDB" id="A0A7S9LRM5"/>
<proteinExistence type="predicted"/>
<dbReference type="Proteomes" id="UP000594800">
    <property type="component" value="Chromosome"/>
</dbReference>
<evidence type="ECO:0000313" key="3">
    <source>
        <dbReference type="Proteomes" id="UP000594800"/>
    </source>
</evidence>